<reference evidence="1 2" key="1">
    <citation type="submission" date="2024-11" db="EMBL/GenBank/DDBJ databases">
        <authorList>
            <person name="Heng Y.C."/>
            <person name="Lim A.C.H."/>
            <person name="Lee J.K.Y."/>
            <person name="Kittelmann S."/>
        </authorList>
    </citation>
    <scope>NUCLEOTIDE SEQUENCE [LARGE SCALE GENOMIC DNA]</scope>
    <source>
        <strain evidence="1 2">WILCCON 0269</strain>
    </source>
</reference>
<name>A0ABW8ST57_9CLOT</name>
<dbReference type="RefSeq" id="WP_406793878.1">
    <property type="nucleotide sequence ID" value="NZ_JBJHZX010000037.1"/>
</dbReference>
<proteinExistence type="predicted"/>
<sequence length="118" mass="14023">MIKDKIERQDLKLYFRKLHEIKMLEAECIEPDRNNKIQYKNYLKKCNKVSRLKNEISSVNVGFSLLTEDEKNILYQVCWQQVPVNQVKNIYHVSTKTMGRWINKAMNKINTVMGDLSD</sequence>
<protein>
    <recommendedName>
        <fullName evidence="3">RNA polymerase sigma-70 region 4 domain-containing protein</fullName>
    </recommendedName>
</protein>
<dbReference type="Proteomes" id="UP001623660">
    <property type="component" value="Unassembled WGS sequence"/>
</dbReference>
<keyword evidence="2" id="KW-1185">Reference proteome</keyword>
<gene>
    <name evidence="1" type="ORF">ACJDU8_19720</name>
</gene>
<comment type="caution">
    <text evidence="1">The sequence shown here is derived from an EMBL/GenBank/DDBJ whole genome shotgun (WGS) entry which is preliminary data.</text>
</comment>
<dbReference type="EMBL" id="JBJHZX010000037">
    <property type="protein sequence ID" value="MFL0197775.1"/>
    <property type="molecule type" value="Genomic_DNA"/>
</dbReference>
<organism evidence="1 2">
    <name type="scientific">Candidatus Clostridium eludens</name>
    <dbReference type="NCBI Taxonomy" id="3381663"/>
    <lineage>
        <taxon>Bacteria</taxon>
        <taxon>Bacillati</taxon>
        <taxon>Bacillota</taxon>
        <taxon>Clostridia</taxon>
        <taxon>Eubacteriales</taxon>
        <taxon>Clostridiaceae</taxon>
        <taxon>Clostridium</taxon>
    </lineage>
</organism>
<evidence type="ECO:0000313" key="2">
    <source>
        <dbReference type="Proteomes" id="UP001623660"/>
    </source>
</evidence>
<evidence type="ECO:0008006" key="3">
    <source>
        <dbReference type="Google" id="ProtNLM"/>
    </source>
</evidence>
<evidence type="ECO:0000313" key="1">
    <source>
        <dbReference type="EMBL" id="MFL0197775.1"/>
    </source>
</evidence>
<accession>A0ABW8ST57</accession>